<dbReference type="WBParaSite" id="PTRK_0001763300.1">
    <property type="protein sequence ID" value="PTRK_0001763300.1"/>
    <property type="gene ID" value="PTRK_0001763300"/>
</dbReference>
<dbReference type="SUPFAM" id="SSF52540">
    <property type="entry name" value="P-loop containing nucleoside triphosphate hydrolases"/>
    <property type="match status" value="1"/>
</dbReference>
<dbReference type="InterPro" id="IPR027417">
    <property type="entry name" value="P-loop_NTPase"/>
</dbReference>
<dbReference type="Pfam" id="PF00685">
    <property type="entry name" value="Sulfotransfer_1"/>
    <property type="match status" value="1"/>
</dbReference>
<evidence type="ECO:0000313" key="2">
    <source>
        <dbReference type="Proteomes" id="UP000038045"/>
    </source>
</evidence>
<dbReference type="AlphaFoldDB" id="A0A0N5A6K9"/>
<dbReference type="InterPro" id="IPR000863">
    <property type="entry name" value="Sulfotransferase_dom"/>
</dbReference>
<evidence type="ECO:0000313" key="3">
    <source>
        <dbReference type="WBParaSite" id="PTRK_0001763300.1"/>
    </source>
</evidence>
<dbReference type="PANTHER" id="PTHR47411:SF3">
    <property type="entry name" value="I-BETA-1,3-N-ACETYLGLUCOSAMINYLTRANSFERASE"/>
    <property type="match status" value="1"/>
</dbReference>
<dbReference type="Proteomes" id="UP000038045">
    <property type="component" value="Unplaced"/>
</dbReference>
<protein>
    <submittedName>
        <fullName evidence="3">Sulfotransfer_1 domain-containing protein</fullName>
    </submittedName>
</protein>
<dbReference type="Pfam" id="PF13896">
    <property type="entry name" value="Glyco_transf_49"/>
    <property type="match status" value="1"/>
</dbReference>
<proteinExistence type="predicted"/>
<organism evidence="2 3">
    <name type="scientific">Parastrongyloides trichosuri</name>
    <name type="common">Possum-specific nematode worm</name>
    <dbReference type="NCBI Taxonomy" id="131310"/>
    <lineage>
        <taxon>Eukaryota</taxon>
        <taxon>Metazoa</taxon>
        <taxon>Ecdysozoa</taxon>
        <taxon>Nematoda</taxon>
        <taxon>Chromadorea</taxon>
        <taxon>Rhabditida</taxon>
        <taxon>Tylenchina</taxon>
        <taxon>Panagrolaimomorpha</taxon>
        <taxon>Strongyloidoidea</taxon>
        <taxon>Strongyloididae</taxon>
        <taxon>Parastrongyloides</taxon>
    </lineage>
</organism>
<dbReference type="Gene3D" id="3.40.50.300">
    <property type="entry name" value="P-loop containing nucleotide triphosphate hydrolases"/>
    <property type="match status" value="1"/>
</dbReference>
<name>A0A0N5A6K9_PARTI</name>
<dbReference type="PANTHER" id="PTHR47411">
    <property type="entry name" value="B3GNT1, BETA-1,3-N-ACETYLGUCOSAMINYLTRANSFERASE 1, HOMOLOG"/>
    <property type="match status" value="1"/>
</dbReference>
<sequence length="683" mass="81277">MAEENKNVYIEAALTRIKETIYCHEDMNGLVREKDKPLFRKVNGKLFFSPGTVESIQSAMKMQFRDDDIIVASWPKAGSTWMRHIVLQLISDDYFNGVTEHYFESPMIEFMGSKIVNLMPSPRVLKTHFDYNCCPKSDTSKYILVVRNPKDVLISFYHHMRQIPSYEFENGQFDVFFNIFIKGEIEFGSYFDYLYGWAPKINDSNILLVKYEDLYNNREFHIMEIAKFIGDKAIERVNEPKNFQKIINESTISSMKKDIERFTGRGSNMKWFIRKGGSRGWRNILNKEQSDIIDRLHNEKLSGTIFEKMWEKEMEWIEYKNYTVLQNIITGDKPIFDKNITLILHISNDRSLEPLKNHLINWEGPISLGVYMHNEKILSTESICTICNLKNIINDNKHISVHFIFNKIKSLNLQDIKNLKNSTCKLNLEKKCFQTDVKKSLTRLLNYPINIIRNVARLSSRTKYLLLSDFDLMFSQNFQDKVIPLLNNKLSKKDKKIYVIRIFEILSENYEDRPKNKTHLFEMLKNNTAYVFYSRQIEYYGIPNLTNWLENKEKNISTIQSEYTYDSDIYEPQFIIDKDAPYHDEHFGYPYRDNMNLRWSLCLRDYKFLVLNDVFMYHLGKKSEIEVEKMREIRKLGYSRYKSARKNFENIHRKKYGNLFNKCLQKRNVTEIRNTLTDNLFTN</sequence>
<evidence type="ECO:0000259" key="1">
    <source>
        <dbReference type="Pfam" id="PF00685"/>
    </source>
</evidence>
<feature type="domain" description="Sulfotransferase" evidence="1">
    <location>
        <begin position="66"/>
        <end position="304"/>
    </location>
</feature>
<reference evidence="3" key="1">
    <citation type="submission" date="2017-02" db="UniProtKB">
        <authorList>
            <consortium name="WormBaseParasite"/>
        </authorList>
    </citation>
    <scope>IDENTIFICATION</scope>
</reference>
<dbReference type="GO" id="GO:0008146">
    <property type="term" value="F:sulfotransferase activity"/>
    <property type="evidence" value="ECO:0007669"/>
    <property type="project" value="InterPro"/>
</dbReference>
<keyword evidence="2" id="KW-1185">Reference proteome</keyword>
<accession>A0A0N5A6K9</accession>
<dbReference type="STRING" id="131310.A0A0N5A6K9"/>